<dbReference type="SUPFAM" id="SSF55785">
    <property type="entry name" value="PYP-like sensor domain (PAS domain)"/>
    <property type="match status" value="2"/>
</dbReference>
<dbReference type="SMART" id="SM00388">
    <property type="entry name" value="HisKA"/>
    <property type="match status" value="1"/>
</dbReference>
<evidence type="ECO:0000256" key="2">
    <source>
        <dbReference type="ARBA" id="ARBA00012438"/>
    </source>
</evidence>
<dbReference type="Gene3D" id="3.40.50.2300">
    <property type="match status" value="1"/>
</dbReference>
<evidence type="ECO:0000256" key="1">
    <source>
        <dbReference type="ARBA" id="ARBA00000085"/>
    </source>
</evidence>
<evidence type="ECO:0000256" key="4">
    <source>
        <dbReference type="ARBA" id="ARBA00022679"/>
    </source>
</evidence>
<organism evidence="15 16">
    <name type="scientific">Thalassospira marina</name>
    <dbReference type="NCBI Taxonomy" id="2048283"/>
    <lineage>
        <taxon>Bacteria</taxon>
        <taxon>Pseudomonadati</taxon>
        <taxon>Pseudomonadota</taxon>
        <taxon>Alphaproteobacteria</taxon>
        <taxon>Rhodospirillales</taxon>
        <taxon>Thalassospiraceae</taxon>
        <taxon>Thalassospira</taxon>
    </lineage>
</organism>
<comment type="caution">
    <text evidence="15">The sequence shown here is derived from an EMBL/GenBank/DDBJ whole genome shotgun (WGS) entry which is preliminary data.</text>
</comment>
<dbReference type="SMART" id="SM00387">
    <property type="entry name" value="HATPase_c"/>
    <property type="match status" value="1"/>
</dbReference>
<evidence type="ECO:0000259" key="13">
    <source>
        <dbReference type="PROSITE" id="PS50110"/>
    </source>
</evidence>
<gene>
    <name evidence="15" type="ORF">COO20_01710</name>
</gene>
<dbReference type="Pfam" id="PF00512">
    <property type="entry name" value="HisKA"/>
    <property type="match status" value="1"/>
</dbReference>
<dbReference type="AlphaFoldDB" id="A0A2N3KZG1"/>
<evidence type="ECO:0000256" key="10">
    <source>
        <dbReference type="SAM" id="MobiDB-lite"/>
    </source>
</evidence>
<dbReference type="PANTHER" id="PTHR43065">
    <property type="entry name" value="SENSOR HISTIDINE KINASE"/>
    <property type="match status" value="1"/>
</dbReference>
<feature type="transmembrane region" description="Helical" evidence="11">
    <location>
        <begin position="34"/>
        <end position="55"/>
    </location>
</feature>
<dbReference type="InterPro" id="IPR003594">
    <property type="entry name" value="HATPase_dom"/>
</dbReference>
<keyword evidence="3 9" id="KW-0597">Phosphoprotein</keyword>
<dbReference type="Gene3D" id="1.10.287.130">
    <property type="match status" value="1"/>
</dbReference>
<dbReference type="SUPFAM" id="SSF52172">
    <property type="entry name" value="CheY-like"/>
    <property type="match status" value="1"/>
</dbReference>
<dbReference type="SMART" id="SM00091">
    <property type="entry name" value="PAS"/>
    <property type="match status" value="3"/>
</dbReference>
<feature type="region of interest" description="Disordered" evidence="10">
    <location>
        <begin position="154"/>
        <end position="175"/>
    </location>
</feature>
<dbReference type="CDD" id="cd00130">
    <property type="entry name" value="PAS"/>
    <property type="match status" value="2"/>
</dbReference>
<keyword evidence="11" id="KW-0472">Membrane</keyword>
<dbReference type="InterPro" id="IPR035965">
    <property type="entry name" value="PAS-like_dom_sf"/>
</dbReference>
<dbReference type="InterPro" id="IPR004358">
    <property type="entry name" value="Sig_transdc_His_kin-like_C"/>
</dbReference>
<keyword evidence="6 15" id="KW-0418">Kinase</keyword>
<dbReference type="PROSITE" id="PS50110">
    <property type="entry name" value="RESPONSE_REGULATORY"/>
    <property type="match status" value="1"/>
</dbReference>
<evidence type="ECO:0000256" key="11">
    <source>
        <dbReference type="SAM" id="Phobius"/>
    </source>
</evidence>
<evidence type="ECO:0000259" key="14">
    <source>
        <dbReference type="PROSITE" id="PS50112"/>
    </source>
</evidence>
<feature type="modified residue" description="4-aspartylphosphate" evidence="9">
    <location>
        <position position="841"/>
    </location>
</feature>
<dbReference type="GO" id="GO:0006355">
    <property type="term" value="P:regulation of DNA-templated transcription"/>
    <property type="evidence" value="ECO:0007669"/>
    <property type="project" value="InterPro"/>
</dbReference>
<dbReference type="EMBL" id="NWTK01000001">
    <property type="protein sequence ID" value="PKR55961.1"/>
    <property type="molecule type" value="Genomic_DNA"/>
</dbReference>
<dbReference type="PRINTS" id="PR00344">
    <property type="entry name" value="BCTRLSENSOR"/>
</dbReference>
<dbReference type="Gene3D" id="3.30.565.10">
    <property type="entry name" value="Histidine kinase-like ATPase, C-terminal domain"/>
    <property type="match status" value="1"/>
</dbReference>
<dbReference type="Gene3D" id="3.30.450.20">
    <property type="entry name" value="PAS domain"/>
    <property type="match status" value="2"/>
</dbReference>
<keyword evidence="5" id="KW-0547">Nucleotide-binding</keyword>
<accession>A0A2N3KZG1</accession>
<keyword evidence="11" id="KW-0812">Transmembrane</keyword>
<dbReference type="RefSeq" id="WP_101263948.1">
    <property type="nucleotide sequence ID" value="NZ_NWTK01000001.1"/>
</dbReference>
<feature type="transmembrane region" description="Helical" evidence="11">
    <location>
        <begin position="6"/>
        <end position="22"/>
    </location>
</feature>
<dbReference type="Pfam" id="PF00989">
    <property type="entry name" value="PAS"/>
    <property type="match status" value="2"/>
</dbReference>
<dbReference type="CDD" id="cd00082">
    <property type="entry name" value="HisKA"/>
    <property type="match status" value="1"/>
</dbReference>
<evidence type="ECO:0000259" key="12">
    <source>
        <dbReference type="PROSITE" id="PS50109"/>
    </source>
</evidence>
<dbReference type="OrthoDB" id="9796100at2"/>
<name>A0A2N3KZG1_9PROT</name>
<feature type="domain" description="Response regulatory" evidence="13">
    <location>
        <begin position="790"/>
        <end position="906"/>
    </location>
</feature>
<dbReference type="InterPro" id="IPR013767">
    <property type="entry name" value="PAS_fold"/>
</dbReference>
<keyword evidence="8" id="KW-0902">Two-component regulatory system</keyword>
<evidence type="ECO:0000256" key="8">
    <source>
        <dbReference type="ARBA" id="ARBA00023012"/>
    </source>
</evidence>
<sequence>MLLRGLILAVSVAFVGFIYVMMQVMAKAGIDPRMMWIIGSMVTGVAILAVAALSITARRKTGERDLAPLVSGFSASDIGIALIDAYGRTLYANPSFSRKLGIEPGEDMLAALEARLGFLDLDTSDLTDLRARAMRGEAGEIYLDLASDGSVVSADGHGSGNGDDDDISKTGHTAIDPDAEDAAVASYLVSRNAGEGADGTNDAGHSATLTPAAAAIAASRTLRLAVTPADARRGQMLWTVDGVDAASRTAMVVEQGRQLALQDASNVAASLSPEVPDHIGGIASHLPAGTRGFEHADLMIERLPVGVFGLDEDGRILYVNQRLATWLGGSPEDYASGTVELADLMVGDGMNGEVRLKVRGGEPIKCFITHSINAPNTGPIRSQAVVFPDPMPAHEWEHALAETERRVRWFFDDSPLSIVLADMSGTVTDANRAFIETAGQRRERVIGRSILELILPEDRDDVARYLSKAVMGMGKGGQIEARLQGSRGVAAHIYLQRVAGRSGESGALLLNFLDTTEQKNLEEQFAQSQKMQAVGQLAGGVAHDFNNLLTAMIGFCDLLLSRHGPGDPSFADIMQIKQNANRAANLVRQLLAFSRRQTLQPKVINITDALAEMSNLLRRLIGEKIDLKVAHGRDIGLVKVDPGQLDQVIINLVVNARDAMSGDGGTLAIKTGNEIVDETKHAGTEIIPAGDYVRIEVRDTGIGIPKDNLTRIFEPFFSTKQRGEGTGLGLSTVYGIVKQTGGFISVDSEMGVGTTFTIYLPRYEITAEELAASQAVAEETPSRDLTGSGAILLVEDEDAVRTFGARALRGKGYDVLEASNGENALEVLEKTDKTIDLVISDVVMPGMDGPTLIRQLREERPDLKVIFISGYAEDTYRDELDEENGVHFLPKPFSLKDLATKVKEVL</sequence>
<dbReference type="GO" id="GO:0000155">
    <property type="term" value="F:phosphorelay sensor kinase activity"/>
    <property type="evidence" value="ECO:0007669"/>
    <property type="project" value="InterPro"/>
</dbReference>
<dbReference type="PANTHER" id="PTHR43065:SF42">
    <property type="entry name" value="TWO-COMPONENT SENSOR PPRA"/>
    <property type="match status" value="1"/>
</dbReference>
<dbReference type="SUPFAM" id="SSF47384">
    <property type="entry name" value="Homodimeric domain of signal transducing histidine kinase"/>
    <property type="match status" value="1"/>
</dbReference>
<dbReference type="InterPro" id="IPR036097">
    <property type="entry name" value="HisK_dim/P_sf"/>
</dbReference>
<keyword evidence="11" id="KW-1133">Transmembrane helix</keyword>
<dbReference type="NCBIfam" id="TIGR00229">
    <property type="entry name" value="sensory_box"/>
    <property type="match status" value="1"/>
</dbReference>
<dbReference type="GO" id="GO:0005524">
    <property type="term" value="F:ATP binding"/>
    <property type="evidence" value="ECO:0007669"/>
    <property type="project" value="UniProtKB-KW"/>
</dbReference>
<dbReference type="EC" id="2.7.13.3" evidence="2"/>
<dbReference type="InterPro" id="IPR005467">
    <property type="entry name" value="His_kinase_dom"/>
</dbReference>
<evidence type="ECO:0000313" key="16">
    <source>
        <dbReference type="Proteomes" id="UP000233597"/>
    </source>
</evidence>
<reference evidence="15 16" key="1">
    <citation type="submission" date="2017-09" db="EMBL/GenBank/DDBJ databases">
        <title>Biodiversity and function of Thalassospira species in the particle-attached aromatic-hydrocarbon-degrading consortia from the surface seawater of the South China Sea.</title>
        <authorList>
            <person name="Dong C."/>
            <person name="Liu R."/>
            <person name="Shao Z."/>
        </authorList>
    </citation>
    <scope>NUCLEOTIDE SEQUENCE [LARGE SCALE GENOMIC DNA]</scope>
    <source>
        <strain evidence="15 16">CSC1P2</strain>
    </source>
</reference>
<dbReference type="InterPro" id="IPR011006">
    <property type="entry name" value="CheY-like_superfamily"/>
</dbReference>
<dbReference type="Pfam" id="PF00072">
    <property type="entry name" value="Response_reg"/>
    <property type="match status" value="1"/>
</dbReference>
<evidence type="ECO:0000256" key="7">
    <source>
        <dbReference type="ARBA" id="ARBA00022840"/>
    </source>
</evidence>
<proteinExistence type="predicted"/>
<comment type="catalytic activity">
    <reaction evidence="1">
        <text>ATP + protein L-histidine = ADP + protein N-phospho-L-histidine.</text>
        <dbReference type="EC" id="2.7.13.3"/>
    </reaction>
</comment>
<dbReference type="Pfam" id="PF13188">
    <property type="entry name" value="PAS_8"/>
    <property type="match status" value="1"/>
</dbReference>
<dbReference type="InterPro" id="IPR001789">
    <property type="entry name" value="Sig_transdc_resp-reg_receiver"/>
</dbReference>
<evidence type="ECO:0000256" key="6">
    <source>
        <dbReference type="ARBA" id="ARBA00022777"/>
    </source>
</evidence>
<evidence type="ECO:0000256" key="5">
    <source>
        <dbReference type="ARBA" id="ARBA00022741"/>
    </source>
</evidence>
<dbReference type="InterPro" id="IPR003661">
    <property type="entry name" value="HisK_dim/P_dom"/>
</dbReference>
<feature type="domain" description="Histidine kinase" evidence="12">
    <location>
        <begin position="540"/>
        <end position="764"/>
    </location>
</feature>
<feature type="domain" description="PAS" evidence="14">
    <location>
        <begin position="299"/>
        <end position="345"/>
    </location>
</feature>
<dbReference type="FunFam" id="1.10.287.130:FF:000037">
    <property type="entry name" value="Hybrid sensor histidine kinase/response regulator"/>
    <property type="match status" value="1"/>
</dbReference>
<dbReference type="PROSITE" id="PS50109">
    <property type="entry name" value="HIS_KIN"/>
    <property type="match status" value="1"/>
</dbReference>
<evidence type="ECO:0000256" key="9">
    <source>
        <dbReference type="PROSITE-ProRule" id="PRU00169"/>
    </source>
</evidence>
<evidence type="ECO:0000256" key="3">
    <source>
        <dbReference type="ARBA" id="ARBA00022553"/>
    </source>
</evidence>
<keyword evidence="4" id="KW-0808">Transferase</keyword>
<keyword evidence="7" id="KW-0067">ATP-binding</keyword>
<dbReference type="InterPro" id="IPR036890">
    <property type="entry name" value="HATPase_C_sf"/>
</dbReference>
<dbReference type="SUPFAM" id="SSF55874">
    <property type="entry name" value="ATPase domain of HSP90 chaperone/DNA topoisomerase II/histidine kinase"/>
    <property type="match status" value="1"/>
</dbReference>
<feature type="domain" description="PAS" evidence="14">
    <location>
        <begin position="403"/>
        <end position="473"/>
    </location>
</feature>
<dbReference type="Proteomes" id="UP000233597">
    <property type="component" value="Unassembled WGS sequence"/>
</dbReference>
<dbReference type="SMART" id="SM00448">
    <property type="entry name" value="REC"/>
    <property type="match status" value="1"/>
</dbReference>
<dbReference type="InterPro" id="IPR000014">
    <property type="entry name" value="PAS"/>
</dbReference>
<dbReference type="Pfam" id="PF02518">
    <property type="entry name" value="HATPase_c"/>
    <property type="match status" value="1"/>
</dbReference>
<evidence type="ECO:0000313" key="15">
    <source>
        <dbReference type="EMBL" id="PKR55961.1"/>
    </source>
</evidence>
<dbReference type="PROSITE" id="PS50112">
    <property type="entry name" value="PAS"/>
    <property type="match status" value="2"/>
</dbReference>
<protein>
    <recommendedName>
        <fullName evidence="2">histidine kinase</fullName>
        <ecNumber evidence="2">2.7.13.3</ecNumber>
    </recommendedName>
</protein>